<dbReference type="EMBL" id="AYSA01000263">
    <property type="protein sequence ID" value="ESZ94192.1"/>
    <property type="molecule type" value="Genomic_DNA"/>
</dbReference>
<gene>
    <name evidence="13" type="ORF">SBOR_5418</name>
</gene>
<comment type="caution">
    <text evidence="13">The sequence shown here is derived from an EMBL/GenBank/DDBJ whole genome shotgun (WGS) entry which is preliminary data.</text>
</comment>
<dbReference type="InterPro" id="IPR011059">
    <property type="entry name" value="Metal-dep_hydrolase_composite"/>
</dbReference>
<comment type="similarity">
    <text evidence="3">Belongs to the metallo-dependent hydrolases superfamily. ATZ/TRZ family.</text>
</comment>
<evidence type="ECO:0000256" key="4">
    <source>
        <dbReference type="ARBA" id="ARBA00012781"/>
    </source>
</evidence>
<dbReference type="SUPFAM" id="SSF51556">
    <property type="entry name" value="Metallo-dependent hydrolases"/>
    <property type="match status" value="1"/>
</dbReference>
<evidence type="ECO:0000256" key="6">
    <source>
        <dbReference type="ARBA" id="ARBA00022801"/>
    </source>
</evidence>
<sequence length="512" mass="55842">MSKSNEKTTNTPRSRRQVFTGTFIHSKNLTELEILHNTYVYVDEYGVIVRITSSDLEGREGREGMQEDMKELGWDREDVEYTHIHAPQYPNSGLFGSSTLLNWLNTYTFPLESSLSSLPKANTIYSRIIQRTLSHGTTTAAYYATLHVAATNLLADLCLHHGQRALIGRCCMDSSSGANPPYYRDENAQQSLQRTMDCISHCEKIDPDRALITAILTPRFAPSCTRELMLSLGKLSHEKNLPIQTHISENRAEVSWVRELFPECADTGYAGVYDAYGCLTPRTILAHAVHVSEGEVRLIRERGSGIAHCPVSNSALRSGMAGVRGWLDGGVKVGLGTDVSGGFSASVLVAAREASCVSRCVAAGVGGVDGEGSGGGSGGRKGEERDALSVEEVLYLATRGGAEVVGMQEVIGGFEVGMQWDAQLVGLGKPLMRKNDDGDGGWEDNITEDNIKEEVGAEDVVGAEETGPVDIFGWETWEEKIAKWVFNGDDRNTLKVWVKGRLVHQRRGGVAL</sequence>
<evidence type="ECO:0000256" key="7">
    <source>
        <dbReference type="ARBA" id="ARBA00022833"/>
    </source>
</evidence>
<dbReference type="InterPro" id="IPR006680">
    <property type="entry name" value="Amidohydro-rel"/>
</dbReference>
<dbReference type="PANTHER" id="PTHR11271:SF6">
    <property type="entry name" value="GUANINE DEAMINASE"/>
    <property type="match status" value="1"/>
</dbReference>
<evidence type="ECO:0000256" key="2">
    <source>
        <dbReference type="ARBA" id="ARBA00004984"/>
    </source>
</evidence>
<comment type="pathway">
    <text evidence="2">Purine metabolism; guanine degradation; xanthine from guanine: step 1/1.</text>
</comment>
<evidence type="ECO:0000313" key="13">
    <source>
        <dbReference type="EMBL" id="ESZ94192.1"/>
    </source>
</evidence>
<evidence type="ECO:0000256" key="9">
    <source>
        <dbReference type="ARBA" id="ARBA00056079"/>
    </source>
</evidence>
<keyword evidence="7" id="KW-0862">Zinc</keyword>
<dbReference type="AlphaFoldDB" id="W9CBR0"/>
<dbReference type="GO" id="GO:0008270">
    <property type="term" value="F:zinc ion binding"/>
    <property type="evidence" value="ECO:0007669"/>
    <property type="project" value="TreeGrafter"/>
</dbReference>
<dbReference type="OrthoDB" id="194468at2759"/>
<evidence type="ECO:0000256" key="1">
    <source>
        <dbReference type="ARBA" id="ARBA00001947"/>
    </source>
</evidence>
<dbReference type="InterPro" id="IPR032466">
    <property type="entry name" value="Metal_Hydrolase"/>
</dbReference>
<dbReference type="EC" id="3.5.4.3" evidence="4"/>
<reference evidence="13 14" key="1">
    <citation type="journal article" date="2014" name="Genome Announc.">
        <title>Draft genome sequence of Sclerotinia borealis, a psychrophilic plant pathogenic fungus.</title>
        <authorList>
            <person name="Mardanov A.V."/>
            <person name="Beletsky A.V."/>
            <person name="Kadnikov V.V."/>
            <person name="Ignatov A.N."/>
            <person name="Ravin N.V."/>
        </authorList>
    </citation>
    <scope>NUCLEOTIDE SEQUENCE [LARGE SCALE GENOMIC DNA]</scope>
    <source>
        <strain evidence="14">F-4157</strain>
    </source>
</reference>
<organism evidence="13 14">
    <name type="scientific">Sclerotinia borealis (strain F-4128)</name>
    <dbReference type="NCBI Taxonomy" id="1432307"/>
    <lineage>
        <taxon>Eukaryota</taxon>
        <taxon>Fungi</taxon>
        <taxon>Dikarya</taxon>
        <taxon>Ascomycota</taxon>
        <taxon>Pezizomycotina</taxon>
        <taxon>Leotiomycetes</taxon>
        <taxon>Helotiales</taxon>
        <taxon>Sclerotiniaceae</taxon>
        <taxon>Sclerotinia</taxon>
    </lineage>
</organism>
<evidence type="ECO:0000256" key="11">
    <source>
        <dbReference type="ARBA" id="ARBA00083147"/>
    </source>
</evidence>
<evidence type="ECO:0000256" key="8">
    <source>
        <dbReference type="ARBA" id="ARBA00051148"/>
    </source>
</evidence>
<dbReference type="Proteomes" id="UP000019487">
    <property type="component" value="Unassembled WGS sequence"/>
</dbReference>
<keyword evidence="5" id="KW-0479">Metal-binding</keyword>
<evidence type="ECO:0000256" key="5">
    <source>
        <dbReference type="ARBA" id="ARBA00022723"/>
    </source>
</evidence>
<keyword evidence="6" id="KW-0378">Hydrolase</keyword>
<keyword evidence="14" id="KW-1185">Reference proteome</keyword>
<dbReference type="GO" id="GO:0008892">
    <property type="term" value="F:guanine deaminase activity"/>
    <property type="evidence" value="ECO:0007669"/>
    <property type="project" value="UniProtKB-EC"/>
</dbReference>
<proteinExistence type="inferred from homology"/>
<feature type="domain" description="Amidohydrolase-related" evidence="12">
    <location>
        <begin position="82"/>
        <end position="503"/>
    </location>
</feature>
<evidence type="ECO:0000256" key="10">
    <source>
        <dbReference type="ARBA" id="ARBA00069860"/>
    </source>
</evidence>
<comment type="cofactor">
    <cofactor evidence="1">
        <name>Zn(2+)</name>
        <dbReference type="ChEBI" id="CHEBI:29105"/>
    </cofactor>
</comment>
<dbReference type="Gene3D" id="2.30.40.10">
    <property type="entry name" value="Urease, subunit C, domain 1"/>
    <property type="match status" value="1"/>
</dbReference>
<name>W9CBR0_SCLBF</name>
<accession>W9CBR0</accession>
<comment type="function">
    <text evidence="9">Catalyzes the hydrolytic deamination of guanine, producing xanthine and ammonia.</text>
</comment>
<dbReference type="InterPro" id="IPR051607">
    <property type="entry name" value="Metallo-dep_hydrolases"/>
</dbReference>
<protein>
    <recommendedName>
        <fullName evidence="10">Probable guanine deaminase</fullName>
        <ecNumber evidence="4">3.5.4.3</ecNumber>
    </recommendedName>
    <alternativeName>
        <fullName evidence="11">Guanine aminohydrolase</fullName>
    </alternativeName>
</protein>
<dbReference type="Pfam" id="PF01979">
    <property type="entry name" value="Amidohydro_1"/>
    <property type="match status" value="1"/>
</dbReference>
<comment type="catalytic activity">
    <reaction evidence="8">
        <text>guanine + H2O + H(+) = xanthine + NH4(+)</text>
        <dbReference type="Rhea" id="RHEA:14665"/>
        <dbReference type="ChEBI" id="CHEBI:15377"/>
        <dbReference type="ChEBI" id="CHEBI:15378"/>
        <dbReference type="ChEBI" id="CHEBI:16235"/>
        <dbReference type="ChEBI" id="CHEBI:17712"/>
        <dbReference type="ChEBI" id="CHEBI:28938"/>
        <dbReference type="EC" id="3.5.4.3"/>
    </reaction>
</comment>
<dbReference type="SUPFAM" id="SSF51338">
    <property type="entry name" value="Composite domain of metallo-dependent hydrolases"/>
    <property type="match status" value="1"/>
</dbReference>
<dbReference type="FunFam" id="3.20.20.140:FF:000022">
    <property type="entry name" value="Guanine deaminase"/>
    <property type="match status" value="1"/>
</dbReference>
<evidence type="ECO:0000313" key="14">
    <source>
        <dbReference type="Proteomes" id="UP000019487"/>
    </source>
</evidence>
<dbReference type="PANTHER" id="PTHR11271">
    <property type="entry name" value="GUANINE DEAMINASE"/>
    <property type="match status" value="1"/>
</dbReference>
<dbReference type="GO" id="GO:0005829">
    <property type="term" value="C:cytosol"/>
    <property type="evidence" value="ECO:0007669"/>
    <property type="project" value="TreeGrafter"/>
</dbReference>
<dbReference type="GO" id="GO:0046098">
    <property type="term" value="P:guanine metabolic process"/>
    <property type="evidence" value="ECO:0007669"/>
    <property type="project" value="TreeGrafter"/>
</dbReference>
<evidence type="ECO:0000256" key="3">
    <source>
        <dbReference type="ARBA" id="ARBA00006745"/>
    </source>
</evidence>
<dbReference type="Gene3D" id="3.20.20.140">
    <property type="entry name" value="Metal-dependent hydrolases"/>
    <property type="match status" value="1"/>
</dbReference>
<dbReference type="STRING" id="1432307.W9CBR0"/>
<dbReference type="HOGENOM" id="CLU_012358_0_0_1"/>
<evidence type="ECO:0000259" key="12">
    <source>
        <dbReference type="Pfam" id="PF01979"/>
    </source>
</evidence>